<dbReference type="Pfam" id="PF12110">
    <property type="entry name" value="Nup96"/>
    <property type="match status" value="1"/>
</dbReference>
<dbReference type="EMBL" id="CACTIH010009098">
    <property type="protein sequence ID" value="CAA3023858.1"/>
    <property type="molecule type" value="Genomic_DNA"/>
</dbReference>
<reference evidence="2 3" key="1">
    <citation type="submission" date="2019-12" db="EMBL/GenBank/DDBJ databases">
        <authorList>
            <person name="Alioto T."/>
            <person name="Alioto T."/>
            <person name="Gomez Garrido J."/>
        </authorList>
    </citation>
    <scope>NUCLEOTIDE SEQUENCE [LARGE SCALE GENOMIC DNA]</scope>
</reference>
<evidence type="ECO:0000313" key="3">
    <source>
        <dbReference type="Proteomes" id="UP000594638"/>
    </source>
</evidence>
<name>A0A8S0UWM8_OLEEU</name>
<dbReference type="OrthoDB" id="3797628at2759"/>
<dbReference type="GO" id="GO:0005643">
    <property type="term" value="C:nuclear pore"/>
    <property type="evidence" value="ECO:0007669"/>
    <property type="project" value="InterPro"/>
</dbReference>
<comment type="caution">
    <text evidence="2">The sequence shown here is derived from an EMBL/GenBank/DDBJ whole genome shotgun (WGS) entry which is preliminary data.</text>
</comment>
<evidence type="ECO:0000313" key="2">
    <source>
        <dbReference type="EMBL" id="CAA3023858.1"/>
    </source>
</evidence>
<dbReference type="InterPro" id="IPR021967">
    <property type="entry name" value="Nup98_C"/>
</dbReference>
<organism evidence="2 3">
    <name type="scientific">Olea europaea subsp. europaea</name>
    <dbReference type="NCBI Taxonomy" id="158383"/>
    <lineage>
        <taxon>Eukaryota</taxon>
        <taxon>Viridiplantae</taxon>
        <taxon>Streptophyta</taxon>
        <taxon>Embryophyta</taxon>
        <taxon>Tracheophyta</taxon>
        <taxon>Spermatophyta</taxon>
        <taxon>Magnoliopsida</taxon>
        <taxon>eudicotyledons</taxon>
        <taxon>Gunneridae</taxon>
        <taxon>Pentapetalae</taxon>
        <taxon>asterids</taxon>
        <taxon>lamiids</taxon>
        <taxon>Lamiales</taxon>
        <taxon>Oleaceae</taxon>
        <taxon>Oleeae</taxon>
        <taxon>Olea</taxon>
    </lineage>
</organism>
<dbReference type="PANTHER" id="PTHR23198:SF26">
    <property type="entry name" value="NUCLEAR PORE COMPLEX PROTEIN NUP96"/>
    <property type="match status" value="1"/>
</dbReference>
<keyword evidence="3" id="KW-1185">Reference proteome</keyword>
<protein>
    <submittedName>
        <fullName evidence="2">Nuclear pore complex NUP96</fullName>
    </submittedName>
</protein>
<gene>
    <name evidence="2" type="ORF">OLEA9_A054281</name>
</gene>
<proteinExistence type="predicted"/>
<sequence>MIHKTPLALIEYNPGSYNSSSPGSILMVQQNKGLHLKASKSEGFKLDLEHETPVSGSHSHNIVDAALFMSRLFRAGWGPNGVLVHCGMPVGSTGYQNVLSLMINLENVAIDKVTRDENNTVREELSDFCFDSPLNFHKELIHEAKEVEQVSFKLKLQKLVSNRMMLSEICRSNIGIVERQLELPVLSYASRVLLMHQVMSVKSDNEEDMMPDGMESAPEIELEALPLMRRVEFSCWLQESIYHRVQEEVSSSNEFSDLEHIFLLLTGRQMDGAVELAASRGDIRLLPPDTSLPDVLNTYQKLVNDGRVPNPVPVYIDEDPIEEDTHNWETVERFDLACCLMLLHARQENDFGALKTMFSALSSTNDPLDYHMIWHQRVVLEAIGTFSSNDLHVLDVGFVSQLLFWGNVIGRSMWCFVCPIVKIILIYKLLLLGKFSSNIVKCGVRMSYNKSSSKNWAFLQHDCMKLW</sequence>
<dbReference type="Proteomes" id="UP000594638">
    <property type="component" value="Unassembled WGS sequence"/>
</dbReference>
<dbReference type="InterPro" id="IPR037665">
    <property type="entry name" value="Nucleoporin_S59-like"/>
</dbReference>
<evidence type="ECO:0000259" key="1">
    <source>
        <dbReference type="Pfam" id="PF12110"/>
    </source>
</evidence>
<dbReference type="PANTHER" id="PTHR23198">
    <property type="entry name" value="NUCLEOPORIN"/>
    <property type="match status" value="1"/>
</dbReference>
<accession>A0A8S0UWM8</accession>
<feature type="domain" description="Nuclear pore complex protein NUP96 C-terminal" evidence="1">
    <location>
        <begin position="287"/>
        <end position="407"/>
    </location>
</feature>
<dbReference type="Gramene" id="OE9A054281T1">
    <property type="protein sequence ID" value="OE9A054281C1"/>
    <property type="gene ID" value="OE9A054281"/>
</dbReference>
<dbReference type="AlphaFoldDB" id="A0A8S0UWM8"/>